<evidence type="ECO:0000313" key="2">
    <source>
        <dbReference type="Proteomes" id="UP000004561"/>
    </source>
</evidence>
<organism evidence="1 2">
    <name type="scientific">Helicobacter pylori Hp P-4</name>
    <dbReference type="NCBI Taxonomy" id="992075"/>
    <lineage>
        <taxon>Bacteria</taxon>
        <taxon>Pseudomonadati</taxon>
        <taxon>Campylobacterota</taxon>
        <taxon>Epsilonproteobacteria</taxon>
        <taxon>Campylobacterales</taxon>
        <taxon>Helicobacteraceae</taxon>
        <taxon>Helicobacter</taxon>
    </lineage>
</organism>
<comment type="caution">
    <text evidence="1">The sequence shown here is derived from an EMBL/GenBank/DDBJ whole genome shotgun (WGS) entry which is preliminary data.</text>
</comment>
<name>J0Q057_HELPX</name>
<protein>
    <submittedName>
        <fullName evidence="1">Uncharacterized protein</fullName>
    </submittedName>
</protein>
<sequence>MLRENGANWKNSYAICSYKESKSLFQKIKRQNILTKRIKIYFKKIKR</sequence>
<evidence type="ECO:0000313" key="1">
    <source>
        <dbReference type="EMBL" id="EJC04246.1"/>
    </source>
</evidence>
<reference evidence="1 2" key="1">
    <citation type="journal article" date="2013" name="Pathog. Dis.">
        <title>Genome sequences of 65 Helicobacter pylori strains isolated from asymptomatic individuals and patients with gastric cancer, peptic ulcer disease, or gastritis.</title>
        <authorList>
            <person name="Blanchard T.G."/>
            <person name="Czinn S.J."/>
            <person name="Correa P."/>
            <person name="Nakazawa T."/>
            <person name="Keelan M."/>
            <person name="Morningstar L."/>
            <person name="Santana-Cruz I."/>
            <person name="Maroo A."/>
            <person name="McCracken C."/>
            <person name="Shefchek K."/>
            <person name="Daugherty S."/>
            <person name="Song Y."/>
            <person name="Fraser C.M."/>
            <person name="Fricke W.F."/>
        </authorList>
    </citation>
    <scope>NUCLEOTIDE SEQUENCE [LARGE SCALE GENOMIC DNA]</scope>
    <source>
        <strain evidence="1 2">Hp P-4</strain>
    </source>
</reference>
<proteinExistence type="predicted"/>
<gene>
    <name evidence="1" type="ORF">HPHPP4_0723</name>
</gene>
<dbReference type="EMBL" id="AKPL01000001">
    <property type="protein sequence ID" value="EJC04246.1"/>
    <property type="molecule type" value="Genomic_DNA"/>
</dbReference>
<accession>J0Q057</accession>
<dbReference type="AlphaFoldDB" id="J0Q057"/>
<dbReference type="Proteomes" id="UP000004561">
    <property type="component" value="Unassembled WGS sequence"/>
</dbReference>